<dbReference type="Gene3D" id="3.40.50.300">
    <property type="entry name" value="P-loop containing nucleotide triphosphate hydrolases"/>
    <property type="match status" value="1"/>
</dbReference>
<gene>
    <name evidence="3" type="ORF">CLODIP_2_CD14118</name>
</gene>
<dbReference type="GO" id="GO:0005524">
    <property type="term" value="F:ATP binding"/>
    <property type="evidence" value="ECO:0007669"/>
    <property type="project" value="InterPro"/>
</dbReference>
<feature type="compositionally biased region" description="Basic and acidic residues" evidence="1">
    <location>
        <begin position="149"/>
        <end position="166"/>
    </location>
</feature>
<feature type="compositionally biased region" description="Basic and acidic residues" evidence="1">
    <location>
        <begin position="291"/>
        <end position="301"/>
    </location>
</feature>
<protein>
    <recommendedName>
        <fullName evidence="2">ATPase AAA-type core domain-containing protein</fullName>
    </recommendedName>
</protein>
<reference evidence="3 4" key="1">
    <citation type="submission" date="2020-04" db="EMBL/GenBank/DDBJ databases">
        <authorList>
            <person name="Alioto T."/>
            <person name="Alioto T."/>
            <person name="Gomez Garrido J."/>
        </authorList>
    </citation>
    <scope>NUCLEOTIDE SEQUENCE [LARGE SCALE GENOMIC DNA]</scope>
</reference>
<feature type="domain" description="ATPase AAA-type core" evidence="2">
    <location>
        <begin position="679"/>
        <end position="788"/>
    </location>
</feature>
<dbReference type="PANTHER" id="PTHR23389:SF21">
    <property type="entry name" value="ATPASE FAMILY AAA DOMAIN-CONTAINING PROTEIN 5"/>
    <property type="match status" value="1"/>
</dbReference>
<feature type="compositionally biased region" description="Polar residues" evidence="1">
    <location>
        <begin position="387"/>
        <end position="396"/>
    </location>
</feature>
<feature type="region of interest" description="Disordered" evidence="1">
    <location>
        <begin position="51"/>
        <end position="327"/>
    </location>
</feature>
<feature type="compositionally biased region" description="Basic and acidic residues" evidence="1">
    <location>
        <begin position="246"/>
        <end position="261"/>
    </location>
</feature>
<feature type="compositionally biased region" description="Basic residues" evidence="1">
    <location>
        <begin position="198"/>
        <end position="209"/>
    </location>
</feature>
<dbReference type="Pfam" id="PF00004">
    <property type="entry name" value="AAA"/>
    <property type="match status" value="1"/>
</dbReference>
<proteinExistence type="predicted"/>
<feature type="compositionally biased region" description="Low complexity" evidence="1">
    <location>
        <begin position="444"/>
        <end position="454"/>
    </location>
</feature>
<feature type="compositionally biased region" description="Polar residues" evidence="1">
    <location>
        <begin position="112"/>
        <end position="123"/>
    </location>
</feature>
<dbReference type="GO" id="GO:0003677">
    <property type="term" value="F:DNA binding"/>
    <property type="evidence" value="ECO:0007669"/>
    <property type="project" value="TreeGrafter"/>
</dbReference>
<dbReference type="InterPro" id="IPR027417">
    <property type="entry name" value="P-loop_NTPase"/>
</dbReference>
<dbReference type="EMBL" id="CADEPI010000048">
    <property type="protein sequence ID" value="CAB3369889.1"/>
    <property type="molecule type" value="Genomic_DNA"/>
</dbReference>
<accession>A0A8S1CHU4</accession>
<dbReference type="GO" id="GO:0016887">
    <property type="term" value="F:ATP hydrolysis activity"/>
    <property type="evidence" value="ECO:0007669"/>
    <property type="project" value="InterPro"/>
</dbReference>
<dbReference type="SUPFAM" id="SSF52540">
    <property type="entry name" value="P-loop containing nucleoside triphosphate hydrolases"/>
    <property type="match status" value="1"/>
</dbReference>
<dbReference type="PANTHER" id="PTHR23389">
    <property type="entry name" value="CHROMOSOME TRANSMISSION FIDELITY FACTOR 18"/>
    <property type="match status" value="1"/>
</dbReference>
<dbReference type="InterPro" id="IPR003959">
    <property type="entry name" value="ATPase_AAA_core"/>
</dbReference>
<feature type="region of interest" description="Disordered" evidence="1">
    <location>
        <begin position="444"/>
        <end position="474"/>
    </location>
</feature>
<evidence type="ECO:0000259" key="2">
    <source>
        <dbReference type="Pfam" id="PF00004"/>
    </source>
</evidence>
<organism evidence="3 4">
    <name type="scientific">Cloeon dipterum</name>
    <dbReference type="NCBI Taxonomy" id="197152"/>
    <lineage>
        <taxon>Eukaryota</taxon>
        <taxon>Metazoa</taxon>
        <taxon>Ecdysozoa</taxon>
        <taxon>Arthropoda</taxon>
        <taxon>Hexapoda</taxon>
        <taxon>Insecta</taxon>
        <taxon>Pterygota</taxon>
        <taxon>Palaeoptera</taxon>
        <taxon>Ephemeroptera</taxon>
        <taxon>Pisciforma</taxon>
        <taxon>Baetidae</taxon>
        <taxon>Cloeon</taxon>
    </lineage>
</organism>
<dbReference type="CDD" id="cd00009">
    <property type="entry name" value="AAA"/>
    <property type="match status" value="1"/>
</dbReference>
<dbReference type="Proteomes" id="UP000494165">
    <property type="component" value="Unassembled WGS sequence"/>
</dbReference>
<feature type="compositionally biased region" description="Basic and acidic residues" evidence="1">
    <location>
        <begin position="82"/>
        <end position="111"/>
    </location>
</feature>
<feature type="compositionally biased region" description="Acidic residues" evidence="1">
    <location>
        <begin position="263"/>
        <end position="277"/>
    </location>
</feature>
<feature type="compositionally biased region" description="Low complexity" evidence="1">
    <location>
        <begin position="279"/>
        <end position="290"/>
    </location>
</feature>
<feature type="compositionally biased region" description="Acidic residues" evidence="1">
    <location>
        <begin position="650"/>
        <end position="664"/>
    </location>
</feature>
<feature type="compositionally biased region" description="Basic and acidic residues" evidence="1">
    <location>
        <begin position="128"/>
        <end position="138"/>
    </location>
</feature>
<dbReference type="GO" id="GO:0061860">
    <property type="term" value="F:DNA clamp unloader activity"/>
    <property type="evidence" value="ECO:0007669"/>
    <property type="project" value="TreeGrafter"/>
</dbReference>
<feature type="region of interest" description="Disordered" evidence="1">
    <location>
        <begin position="367"/>
        <end position="429"/>
    </location>
</feature>
<evidence type="ECO:0000313" key="4">
    <source>
        <dbReference type="Proteomes" id="UP000494165"/>
    </source>
</evidence>
<feature type="compositionally biased region" description="Basic residues" evidence="1">
    <location>
        <begin position="219"/>
        <end position="229"/>
    </location>
</feature>
<feature type="region of interest" description="Disordered" evidence="1">
    <location>
        <begin position="635"/>
        <end position="682"/>
    </location>
</feature>
<comment type="caution">
    <text evidence="3">The sequence shown here is derived from an EMBL/GenBank/DDBJ whole genome shotgun (WGS) entry which is preliminary data.</text>
</comment>
<dbReference type="OrthoDB" id="9996895at2759"/>
<evidence type="ECO:0000313" key="3">
    <source>
        <dbReference type="EMBL" id="CAB3369889.1"/>
    </source>
</evidence>
<dbReference type="AlphaFoldDB" id="A0A8S1CHU4"/>
<evidence type="ECO:0000256" key="1">
    <source>
        <dbReference type="SAM" id="MobiDB-lite"/>
    </source>
</evidence>
<name>A0A8S1CHU4_9INSE</name>
<dbReference type="GO" id="GO:0005634">
    <property type="term" value="C:nucleus"/>
    <property type="evidence" value="ECO:0007669"/>
    <property type="project" value="TreeGrafter"/>
</dbReference>
<keyword evidence="4" id="KW-1185">Reference proteome</keyword>
<sequence length="836" mass="91950">MEVETHLHASDLDDDDCQATFKFIKSFEMYSLQHYFSPSIVSRKADLPKEPLQNVSENTKQDSDSSRLVISKVKNVKKGRKAKSEKPGGSKNGEIEKAVNKNERDTKKSDSCENGQPSQQFLMSQKKKSPEGEGEKKTLNLSLKSTKKTKPEEGEKLVLEKDENAKNGRKSRRTKETPKLLDDDSDELFESSVSKSSGKSKNRSKRQAKKTPVVGALKSRQKKTGKGKKIISSDDEEVENSPVPEVTDKKKGAIEKNKSDAAEAMEVDDREGVEETVELQPQLLAPQMQLKVKDVKEEQTISKKSSKRKRKTTSSDEETKPASPEIAAKVAKKSIFGYFTPISKDEALKRAAKALEVPKVQTIQADVHPEPVYSQKRRSMGPCGRAVQSTSPQEQSIEVLEVTYEPAAGQLESPKDPSPMNKKKNKKPFQLRVKLLSPVKSVSESSCYSSSSDGSDSDIEIESPSKKPINKTNGLGAGRKLAPIFLPRNRNAAAATASKNIFQHAPLPQIIAAPTEHTIGFADEDPEAPTIALFPFISHVGEHVFVFTDPNETVKQILDHMQYDDMENILPSSFDLGPISKANAFNTLKPAKKEASVGPVESWCEKYKPKHSVSVAGNERTVHKLRNWLERWTESKGTKDVAPESGSDLDSVDDFIVSDDDEGSNSDKRKKKKKPSNTVLLVGPNGSGKTAAVYAIAEELGFNVLEVNASSKRSGKIILAELREATQSHQVQSGAVDQESIASFLGKGQGGHASNSQQQSNQSLSLILVEDVDIVFEQDEGFMKALNSLAENSKRPLVLVSSDQNCSVDLKRQHPINFEFEKVPINKSGNNNTVCP</sequence>